<feature type="compositionally biased region" description="Basic and acidic residues" evidence="1">
    <location>
        <begin position="105"/>
        <end position="115"/>
    </location>
</feature>
<sequence length="239" mass="25717">MKLNYYATLGVTVCSLVMFTGCPVTQATHEGSRLEPVVVENLLVEPAADNQPGDAPLAQSPAVVAPTTPAESTGDALTAAEPAKEEPKPDEPKKPASDANPTVRPKADRTPRKAGDPIKITFDNIIIGMQADIAYRPWMLKDEVKELDGQRVSITGVMWGAELTRKLDSFVLLRNKECKYGPGGQADHLAKIELKPGTKTTLTAATVRVEGVLRIQPETGTDGNTWSLYVIDDAKVTVQ</sequence>
<protein>
    <submittedName>
        <fullName evidence="2">Uncharacterized protein</fullName>
    </submittedName>
</protein>
<dbReference type="Proteomes" id="UP000315017">
    <property type="component" value="Chromosome"/>
</dbReference>
<dbReference type="EMBL" id="CP036274">
    <property type="protein sequence ID" value="QDU26454.1"/>
    <property type="molecule type" value="Genomic_DNA"/>
</dbReference>
<feature type="compositionally biased region" description="Basic and acidic residues" evidence="1">
    <location>
        <begin position="82"/>
        <end position="96"/>
    </location>
</feature>
<proteinExistence type="predicted"/>
<evidence type="ECO:0000256" key="1">
    <source>
        <dbReference type="SAM" id="MobiDB-lite"/>
    </source>
</evidence>
<dbReference type="PROSITE" id="PS51257">
    <property type="entry name" value="PROKAR_LIPOPROTEIN"/>
    <property type="match status" value="1"/>
</dbReference>
<dbReference type="RefSeq" id="WP_145087041.1">
    <property type="nucleotide sequence ID" value="NZ_CP036274.1"/>
</dbReference>
<name>A0A517Y878_9BACT</name>
<gene>
    <name evidence="2" type="ORF">ETAA8_15320</name>
</gene>
<feature type="region of interest" description="Disordered" evidence="1">
    <location>
        <begin position="48"/>
        <end position="115"/>
    </location>
</feature>
<dbReference type="OrthoDB" id="267771at2"/>
<dbReference type="Gene3D" id="2.40.50.870">
    <property type="entry name" value="Protein of unknown function (DUF3299)"/>
    <property type="match status" value="1"/>
</dbReference>
<keyword evidence="3" id="KW-1185">Reference proteome</keyword>
<reference evidence="2 3" key="1">
    <citation type="submission" date="2019-02" db="EMBL/GenBank/DDBJ databases">
        <title>Deep-cultivation of Planctomycetes and their phenomic and genomic characterization uncovers novel biology.</title>
        <authorList>
            <person name="Wiegand S."/>
            <person name="Jogler M."/>
            <person name="Boedeker C."/>
            <person name="Pinto D."/>
            <person name="Vollmers J."/>
            <person name="Rivas-Marin E."/>
            <person name="Kohn T."/>
            <person name="Peeters S.H."/>
            <person name="Heuer A."/>
            <person name="Rast P."/>
            <person name="Oberbeckmann S."/>
            <person name="Bunk B."/>
            <person name="Jeske O."/>
            <person name="Meyerdierks A."/>
            <person name="Storesund J.E."/>
            <person name="Kallscheuer N."/>
            <person name="Luecker S."/>
            <person name="Lage O.M."/>
            <person name="Pohl T."/>
            <person name="Merkel B.J."/>
            <person name="Hornburger P."/>
            <person name="Mueller R.-W."/>
            <person name="Bruemmer F."/>
            <person name="Labrenz M."/>
            <person name="Spormann A.M."/>
            <person name="Op den Camp H."/>
            <person name="Overmann J."/>
            <person name="Amann R."/>
            <person name="Jetten M.S.M."/>
            <person name="Mascher T."/>
            <person name="Medema M.H."/>
            <person name="Devos D.P."/>
            <person name="Kaster A.-K."/>
            <person name="Ovreas L."/>
            <person name="Rohde M."/>
            <person name="Galperin M.Y."/>
            <person name="Jogler C."/>
        </authorList>
    </citation>
    <scope>NUCLEOTIDE SEQUENCE [LARGE SCALE GENOMIC DNA]</scope>
    <source>
        <strain evidence="2 3">ETA_A8</strain>
    </source>
</reference>
<organism evidence="2 3">
    <name type="scientific">Anatilimnocola aggregata</name>
    <dbReference type="NCBI Taxonomy" id="2528021"/>
    <lineage>
        <taxon>Bacteria</taxon>
        <taxon>Pseudomonadati</taxon>
        <taxon>Planctomycetota</taxon>
        <taxon>Planctomycetia</taxon>
        <taxon>Pirellulales</taxon>
        <taxon>Pirellulaceae</taxon>
        <taxon>Anatilimnocola</taxon>
    </lineage>
</organism>
<evidence type="ECO:0000313" key="2">
    <source>
        <dbReference type="EMBL" id="QDU26454.1"/>
    </source>
</evidence>
<dbReference type="KEGG" id="aagg:ETAA8_15320"/>
<accession>A0A517Y878</accession>
<evidence type="ECO:0000313" key="3">
    <source>
        <dbReference type="Proteomes" id="UP000315017"/>
    </source>
</evidence>
<dbReference type="AlphaFoldDB" id="A0A517Y878"/>